<gene>
    <name evidence="1" type="ORF">UY48_C0001G0029</name>
</gene>
<name>A0A0G1W3X1_9BACT</name>
<dbReference type="SUPFAM" id="SSF53448">
    <property type="entry name" value="Nucleotide-diphospho-sugar transferases"/>
    <property type="match status" value="1"/>
</dbReference>
<proteinExistence type="predicted"/>
<dbReference type="InterPro" id="IPR029044">
    <property type="entry name" value="Nucleotide-diphossugar_trans"/>
</dbReference>
<evidence type="ECO:0000313" key="1">
    <source>
        <dbReference type="EMBL" id="KKW13408.1"/>
    </source>
</evidence>
<sequence length="249" mass="28612">METVAILVVNYNMPERTDALAEHINNRIEWPHMLFVIDNGSDIAPRSKHTNVFLEKNRQTTGGWLAGLEAADSYHEDWLAYWFLITSAEFPEYVFGDPLAPMAQFLLDAPNAVGIHPALTPDSTTSWTHLIARGGDYPRRTWMIDNIASLYRADWFNSIGRFDPDLIYGWGIDLETCWKARQQGRSLWVHEGSWVKKITDIGYQMGRMNMSAETRRQVAGNNMAEVLSARYGPDWWDRMLNENVEAGWK</sequence>
<evidence type="ECO:0008006" key="3">
    <source>
        <dbReference type="Google" id="ProtNLM"/>
    </source>
</evidence>
<accession>A0A0G1W3X1</accession>
<dbReference type="Gene3D" id="3.90.550.10">
    <property type="entry name" value="Spore Coat Polysaccharide Biosynthesis Protein SpsA, Chain A"/>
    <property type="match status" value="1"/>
</dbReference>
<evidence type="ECO:0000313" key="2">
    <source>
        <dbReference type="Proteomes" id="UP000034588"/>
    </source>
</evidence>
<dbReference type="EMBL" id="LCQD01000001">
    <property type="protein sequence ID" value="KKW13408.1"/>
    <property type="molecule type" value="Genomic_DNA"/>
</dbReference>
<reference evidence="1 2" key="1">
    <citation type="journal article" date="2015" name="Nature">
        <title>rRNA introns, odd ribosomes, and small enigmatic genomes across a large radiation of phyla.</title>
        <authorList>
            <person name="Brown C.T."/>
            <person name="Hug L.A."/>
            <person name="Thomas B.C."/>
            <person name="Sharon I."/>
            <person name="Castelle C.J."/>
            <person name="Singh A."/>
            <person name="Wilkins M.J."/>
            <person name="Williams K.H."/>
            <person name="Banfield J.F."/>
        </authorList>
    </citation>
    <scope>NUCLEOTIDE SEQUENCE [LARGE SCALE GENOMIC DNA]</scope>
</reference>
<comment type="caution">
    <text evidence="1">The sequence shown here is derived from an EMBL/GenBank/DDBJ whole genome shotgun (WGS) entry which is preliminary data.</text>
</comment>
<dbReference type="Proteomes" id="UP000034588">
    <property type="component" value="Unassembled WGS sequence"/>
</dbReference>
<dbReference type="AlphaFoldDB" id="A0A0G1W3X1"/>
<protein>
    <recommendedName>
        <fullName evidence="3">Glycosyltransferase 2-like domain-containing protein</fullName>
    </recommendedName>
</protein>
<organism evidence="1 2">
    <name type="scientific">Candidatus Gottesmanbacteria bacterium GW2011_GWB1_49_7</name>
    <dbReference type="NCBI Taxonomy" id="1618448"/>
    <lineage>
        <taxon>Bacteria</taxon>
        <taxon>Candidatus Gottesmaniibacteriota</taxon>
    </lineage>
</organism>